<dbReference type="SMART" id="SM00228">
    <property type="entry name" value="PDZ"/>
    <property type="match status" value="1"/>
</dbReference>
<dbReference type="InterPro" id="IPR036034">
    <property type="entry name" value="PDZ_sf"/>
</dbReference>
<dbReference type="Pfam" id="PF00595">
    <property type="entry name" value="PDZ"/>
    <property type="match status" value="1"/>
</dbReference>
<evidence type="ECO:0000313" key="4">
    <source>
        <dbReference type="Proteomes" id="UP000178744"/>
    </source>
</evidence>
<feature type="domain" description="PDZ" evidence="2">
    <location>
        <begin position="413"/>
        <end position="478"/>
    </location>
</feature>
<feature type="transmembrane region" description="Helical" evidence="1">
    <location>
        <begin position="7"/>
        <end position="30"/>
    </location>
</feature>
<keyword evidence="1" id="KW-1133">Transmembrane helix</keyword>
<dbReference type="Gene3D" id="2.30.42.10">
    <property type="match status" value="1"/>
</dbReference>
<proteinExistence type="predicted"/>
<organism evidence="3 4">
    <name type="scientific">Candidatus Colwellbacteria bacterium RIFCSPLOWO2_01_FULL_48_10</name>
    <dbReference type="NCBI Taxonomy" id="1797690"/>
    <lineage>
        <taxon>Bacteria</taxon>
        <taxon>Candidatus Colwelliibacteriota</taxon>
    </lineage>
</organism>
<accession>A0A1G1Z4R0</accession>
<protein>
    <recommendedName>
        <fullName evidence="2">PDZ domain-containing protein</fullName>
    </recommendedName>
</protein>
<dbReference type="Proteomes" id="UP000178744">
    <property type="component" value="Unassembled WGS sequence"/>
</dbReference>
<dbReference type="EMBL" id="MHIY01000022">
    <property type="protein sequence ID" value="OGY59618.1"/>
    <property type="molecule type" value="Genomic_DNA"/>
</dbReference>
<dbReference type="STRING" id="1797690.A3B23_00665"/>
<dbReference type="PROSITE" id="PS50106">
    <property type="entry name" value="PDZ"/>
    <property type="match status" value="1"/>
</dbReference>
<dbReference type="InterPro" id="IPR001478">
    <property type="entry name" value="PDZ"/>
</dbReference>
<evidence type="ECO:0000259" key="2">
    <source>
        <dbReference type="PROSITE" id="PS50106"/>
    </source>
</evidence>
<dbReference type="SUPFAM" id="SSF50156">
    <property type="entry name" value="PDZ domain-like"/>
    <property type="match status" value="1"/>
</dbReference>
<name>A0A1G1Z4R0_9BACT</name>
<sequence length="519" mass="57875">MNTRLNKIILVAVAVIIFIFAGMILLRIIIVEPQKQDWSSINKEDSVVYSNNVYNFNLQVPKTIQFIYSAEISPPYSPAVGNMIGVFIPNISAYEAGGDPSPEFKVFIAAMNFKEPISKDSFINLFQDMARGLCLTSFCRENIQFETVDSSGITQYRINSIRSGPFSGITQSPLLWGFPLYSEDSGMIIGVVSFVPQVDSDQNFNTHNSLLGAINSFKPTVLEPAKAAAPQPSLSESMSFLPEEYKNSAIKGDILLHQNPNMGIEFWYPRDLTISLKENDYWRIAWPKIGSVEPALKLSVGDSQNGGIINDLLGYCAADGPDGGSYCEAPDIDKISIMENKNSINYAVFHTNYVSHYTSRPDEVTNGIGPFAYIPAYRFYYITFMPYSTDGLYGSIEYHDERMDKDFMVIMDTLRFIPLKNPGIGVDTSKVADGYRIDYIFPRSSADLAGLEKGNIILKINNVLTNNITQQEIMNQLRGDLGTNVTLLIQEVGDSNTREVIIKRGLLKLSNSKDQLINN</sequence>
<keyword evidence="1" id="KW-0472">Membrane</keyword>
<dbReference type="AlphaFoldDB" id="A0A1G1Z4R0"/>
<evidence type="ECO:0000313" key="3">
    <source>
        <dbReference type="EMBL" id="OGY59618.1"/>
    </source>
</evidence>
<keyword evidence="1" id="KW-0812">Transmembrane</keyword>
<evidence type="ECO:0000256" key="1">
    <source>
        <dbReference type="SAM" id="Phobius"/>
    </source>
</evidence>
<comment type="caution">
    <text evidence="3">The sequence shown here is derived from an EMBL/GenBank/DDBJ whole genome shotgun (WGS) entry which is preliminary data.</text>
</comment>
<reference evidence="3 4" key="1">
    <citation type="journal article" date="2016" name="Nat. Commun.">
        <title>Thousands of microbial genomes shed light on interconnected biogeochemical processes in an aquifer system.</title>
        <authorList>
            <person name="Anantharaman K."/>
            <person name="Brown C.T."/>
            <person name="Hug L.A."/>
            <person name="Sharon I."/>
            <person name="Castelle C.J."/>
            <person name="Probst A.J."/>
            <person name="Thomas B.C."/>
            <person name="Singh A."/>
            <person name="Wilkins M.J."/>
            <person name="Karaoz U."/>
            <person name="Brodie E.L."/>
            <person name="Williams K.H."/>
            <person name="Hubbard S.S."/>
            <person name="Banfield J.F."/>
        </authorList>
    </citation>
    <scope>NUCLEOTIDE SEQUENCE [LARGE SCALE GENOMIC DNA]</scope>
</reference>
<gene>
    <name evidence="3" type="ORF">A3B23_00665</name>
</gene>